<accession>A0A1X7NB66</accession>
<dbReference type="SUPFAM" id="SSF53756">
    <property type="entry name" value="UDP-Glycosyltransferase/glycogen phosphorylase"/>
    <property type="match status" value="1"/>
</dbReference>
<dbReference type="RefSeq" id="WP_085559723.1">
    <property type="nucleotide sequence ID" value="NZ_FOAH01000052.1"/>
</dbReference>
<sequence>MNGDNRPKILIISDATWSDDNNIGNTFSNLFRDWPKDKIGMIYARSDLPNTDICDEFFQISESRLIKRFFNFNIKTGKNIKNISLKKIEKKNIEMDEVSGKNLYNFFLKYRWNIFLTAREILWKVGNWKTKELDGFIDDFSPEIVLSLGCPNEYMNNLQQYVITKSRAKSIIYFVDDVYSSKRFNLSPIFWFNRRLRRREIRKTVSMCDLVYTIIDKQKKEYDDLFGVNSKILNKGGNFLNKLIIKKNLSTPIKIVYTGNITSGRWRTLVKIGEALDKINKNKIKAILEIYTKNELYGKIEKAFEKIASVEFKGGLNVEQVKDIQNSADILLHVESIKLKEKLETRLSFSTKIVDYFERGKCILAIGWAESASIEYIKKNQAGFVIEDVSNIEVELGKLINNPELIRDYGNKGRNCGFNHHQINKIKESMLHDFKNLLTH</sequence>
<name>A0A1X7NB66_9LACT</name>
<gene>
    <name evidence="1" type="ORF">SAMN04488700_1589</name>
</gene>
<protein>
    <submittedName>
        <fullName evidence="1">Glycosyltransferase involved in cell wall bisynthesis</fullName>
    </submittedName>
</protein>
<evidence type="ECO:0000313" key="1">
    <source>
        <dbReference type="EMBL" id="SMH33929.1"/>
    </source>
</evidence>
<dbReference type="AlphaFoldDB" id="A0A1X7NB66"/>
<dbReference type="GO" id="GO:0016740">
    <property type="term" value="F:transferase activity"/>
    <property type="evidence" value="ECO:0007669"/>
    <property type="project" value="UniProtKB-KW"/>
</dbReference>
<reference evidence="1 2" key="1">
    <citation type="submission" date="2017-04" db="EMBL/GenBank/DDBJ databases">
        <authorList>
            <person name="Afonso C.L."/>
            <person name="Miller P.J."/>
            <person name="Scott M.A."/>
            <person name="Spackman E."/>
            <person name="Goraichik I."/>
            <person name="Dimitrov K.M."/>
            <person name="Suarez D.L."/>
            <person name="Swayne D.E."/>
        </authorList>
    </citation>
    <scope>NUCLEOTIDE SEQUENCE [LARGE SCALE GENOMIC DNA]</scope>
    <source>
        <strain evidence="1 2">LMG26642</strain>
    </source>
</reference>
<dbReference type="Gene3D" id="3.40.50.2000">
    <property type="entry name" value="Glycogen Phosphorylase B"/>
    <property type="match status" value="1"/>
</dbReference>
<dbReference type="OrthoDB" id="2022569at2"/>
<dbReference type="Proteomes" id="UP000193435">
    <property type="component" value="Unassembled WGS sequence"/>
</dbReference>
<proteinExistence type="predicted"/>
<organism evidence="1 2">
    <name type="scientific">Carnobacterium iners</name>
    <dbReference type="NCBI Taxonomy" id="1073423"/>
    <lineage>
        <taxon>Bacteria</taxon>
        <taxon>Bacillati</taxon>
        <taxon>Bacillota</taxon>
        <taxon>Bacilli</taxon>
        <taxon>Lactobacillales</taxon>
        <taxon>Carnobacteriaceae</taxon>
        <taxon>Carnobacterium</taxon>
    </lineage>
</organism>
<keyword evidence="1" id="KW-0808">Transferase</keyword>
<keyword evidence="2" id="KW-1185">Reference proteome</keyword>
<evidence type="ECO:0000313" key="2">
    <source>
        <dbReference type="Proteomes" id="UP000193435"/>
    </source>
</evidence>
<dbReference type="EMBL" id="FXBJ01000002">
    <property type="protein sequence ID" value="SMH33929.1"/>
    <property type="molecule type" value="Genomic_DNA"/>
</dbReference>
<dbReference type="STRING" id="1073423.SAMN04488700_1589"/>